<dbReference type="InterPro" id="IPR050061">
    <property type="entry name" value="MurCDEF_pg_biosynth"/>
</dbReference>
<evidence type="ECO:0000256" key="14">
    <source>
        <dbReference type="HAMAP-Rule" id="MF_00046"/>
    </source>
</evidence>
<dbReference type="Proteomes" id="UP000547674">
    <property type="component" value="Unassembled WGS sequence"/>
</dbReference>
<keyword evidence="8 14" id="KW-0067">ATP-binding</keyword>
<evidence type="ECO:0000256" key="4">
    <source>
        <dbReference type="ARBA" id="ARBA00022490"/>
    </source>
</evidence>
<evidence type="ECO:0000256" key="7">
    <source>
        <dbReference type="ARBA" id="ARBA00022741"/>
    </source>
</evidence>
<dbReference type="GO" id="GO:0009252">
    <property type="term" value="P:peptidoglycan biosynthetic process"/>
    <property type="evidence" value="ECO:0007669"/>
    <property type="project" value="UniProtKB-UniRule"/>
</dbReference>
<dbReference type="InterPro" id="IPR036565">
    <property type="entry name" value="Mur-like_cat_sf"/>
</dbReference>
<evidence type="ECO:0000256" key="11">
    <source>
        <dbReference type="ARBA" id="ARBA00023306"/>
    </source>
</evidence>
<dbReference type="InterPro" id="IPR004101">
    <property type="entry name" value="Mur_ligase_C"/>
</dbReference>
<evidence type="ECO:0000256" key="5">
    <source>
        <dbReference type="ARBA" id="ARBA00022598"/>
    </source>
</evidence>
<comment type="caution">
    <text evidence="18">The sequence shown here is derived from an EMBL/GenBank/DDBJ whole genome shotgun (WGS) entry which is preliminary data.</text>
</comment>
<evidence type="ECO:0000256" key="3">
    <source>
        <dbReference type="ARBA" id="ARBA00012211"/>
    </source>
</evidence>
<dbReference type="SUPFAM" id="SSF51984">
    <property type="entry name" value="MurCD N-terminal domain"/>
    <property type="match status" value="1"/>
</dbReference>
<dbReference type="GO" id="GO:0005524">
    <property type="term" value="F:ATP binding"/>
    <property type="evidence" value="ECO:0007669"/>
    <property type="project" value="UniProtKB-UniRule"/>
</dbReference>
<keyword evidence="12 14" id="KW-0961">Cell wall biogenesis/degradation</keyword>
<keyword evidence="6 14" id="KW-0132">Cell division</keyword>
<evidence type="ECO:0000256" key="1">
    <source>
        <dbReference type="ARBA" id="ARBA00004496"/>
    </source>
</evidence>
<evidence type="ECO:0000259" key="16">
    <source>
        <dbReference type="Pfam" id="PF02875"/>
    </source>
</evidence>
<dbReference type="InterPro" id="IPR005758">
    <property type="entry name" value="UDP-N-AcMur_Ala_ligase_MurC"/>
</dbReference>
<dbReference type="Gene3D" id="3.40.50.720">
    <property type="entry name" value="NAD(P)-binding Rossmann-like Domain"/>
    <property type="match status" value="1"/>
</dbReference>
<keyword evidence="4 14" id="KW-0963">Cytoplasm</keyword>
<dbReference type="Pfam" id="PF08245">
    <property type="entry name" value="Mur_ligase_M"/>
    <property type="match status" value="1"/>
</dbReference>
<dbReference type="PANTHER" id="PTHR43445:SF3">
    <property type="entry name" value="UDP-N-ACETYLMURAMATE--L-ALANINE LIGASE"/>
    <property type="match status" value="1"/>
</dbReference>
<gene>
    <name evidence="14" type="primary">murC</name>
    <name evidence="18" type="ORF">HKN21_07245</name>
</gene>
<dbReference type="InterPro" id="IPR000713">
    <property type="entry name" value="Mur_ligase_N"/>
</dbReference>
<evidence type="ECO:0000256" key="12">
    <source>
        <dbReference type="ARBA" id="ARBA00023316"/>
    </source>
</evidence>
<evidence type="ECO:0000259" key="15">
    <source>
        <dbReference type="Pfam" id="PF01225"/>
    </source>
</evidence>
<evidence type="ECO:0000313" key="19">
    <source>
        <dbReference type="Proteomes" id="UP000547674"/>
    </source>
</evidence>
<comment type="subcellular location">
    <subcellularLocation>
        <location evidence="1 14">Cytoplasm</location>
    </subcellularLocation>
</comment>
<dbReference type="UniPathway" id="UPA00219"/>
<evidence type="ECO:0000256" key="2">
    <source>
        <dbReference type="ARBA" id="ARBA00004752"/>
    </source>
</evidence>
<evidence type="ECO:0000256" key="13">
    <source>
        <dbReference type="ARBA" id="ARBA00047833"/>
    </source>
</evidence>
<keyword evidence="9 14" id="KW-0133">Cell shape</keyword>
<feature type="binding site" evidence="14">
    <location>
        <begin position="112"/>
        <end position="118"/>
    </location>
    <ligand>
        <name>ATP</name>
        <dbReference type="ChEBI" id="CHEBI:30616"/>
    </ligand>
</feature>
<keyword evidence="7 14" id="KW-0547">Nucleotide-binding</keyword>
<dbReference type="AlphaFoldDB" id="A0A7Y2E7A3"/>
<dbReference type="PANTHER" id="PTHR43445">
    <property type="entry name" value="UDP-N-ACETYLMURAMATE--L-ALANINE LIGASE-RELATED"/>
    <property type="match status" value="1"/>
</dbReference>
<evidence type="ECO:0000256" key="8">
    <source>
        <dbReference type="ARBA" id="ARBA00022840"/>
    </source>
</evidence>
<dbReference type="EC" id="6.3.2.8" evidence="3 14"/>
<protein>
    <recommendedName>
        <fullName evidence="3 14">UDP-N-acetylmuramate--L-alanine ligase</fullName>
        <ecNumber evidence="3 14">6.3.2.8</ecNumber>
    </recommendedName>
    <alternativeName>
        <fullName evidence="14">UDP-N-acetylmuramoyl-L-alanine synthetase</fullName>
    </alternativeName>
</protein>
<dbReference type="GO" id="GO:0008360">
    <property type="term" value="P:regulation of cell shape"/>
    <property type="evidence" value="ECO:0007669"/>
    <property type="project" value="UniProtKB-KW"/>
</dbReference>
<reference evidence="18 19" key="1">
    <citation type="submission" date="2020-03" db="EMBL/GenBank/DDBJ databases">
        <title>Metabolic flexibility allows generalist bacteria to become dominant in a frequently disturbed ecosystem.</title>
        <authorList>
            <person name="Chen Y.-J."/>
            <person name="Leung P.M."/>
            <person name="Bay S.K."/>
            <person name="Hugenholtz P."/>
            <person name="Kessler A.J."/>
            <person name="Shelley G."/>
            <person name="Waite D.W."/>
            <person name="Cook P.L."/>
            <person name="Greening C."/>
        </authorList>
    </citation>
    <scope>NUCLEOTIDE SEQUENCE [LARGE SCALE GENOMIC DNA]</scope>
    <source>
        <strain evidence="18">SS_bin_28</strain>
    </source>
</reference>
<evidence type="ECO:0000313" key="18">
    <source>
        <dbReference type="EMBL" id="NNF06539.1"/>
    </source>
</evidence>
<dbReference type="InterPro" id="IPR036615">
    <property type="entry name" value="Mur_ligase_C_dom_sf"/>
</dbReference>
<dbReference type="SUPFAM" id="SSF53623">
    <property type="entry name" value="MurD-like peptide ligases, catalytic domain"/>
    <property type="match status" value="1"/>
</dbReference>
<feature type="domain" description="Mur ligase C-terminal" evidence="16">
    <location>
        <begin position="313"/>
        <end position="443"/>
    </location>
</feature>
<dbReference type="NCBIfam" id="TIGR01082">
    <property type="entry name" value="murC"/>
    <property type="match status" value="1"/>
</dbReference>
<accession>A0A7Y2E7A3</accession>
<comment type="function">
    <text evidence="14">Cell wall formation.</text>
</comment>
<dbReference type="GO" id="GO:0071555">
    <property type="term" value="P:cell wall organization"/>
    <property type="evidence" value="ECO:0007669"/>
    <property type="project" value="UniProtKB-KW"/>
</dbReference>
<dbReference type="Gene3D" id="3.90.190.20">
    <property type="entry name" value="Mur ligase, C-terminal domain"/>
    <property type="match status" value="1"/>
</dbReference>
<name>A0A7Y2E7A3_UNCEI</name>
<dbReference type="InterPro" id="IPR013221">
    <property type="entry name" value="Mur_ligase_cen"/>
</dbReference>
<evidence type="ECO:0000256" key="6">
    <source>
        <dbReference type="ARBA" id="ARBA00022618"/>
    </source>
</evidence>
<comment type="similarity">
    <text evidence="14">Belongs to the MurCDEF family.</text>
</comment>
<dbReference type="HAMAP" id="MF_00046">
    <property type="entry name" value="MurC"/>
    <property type="match status" value="1"/>
</dbReference>
<dbReference type="GO" id="GO:0051301">
    <property type="term" value="P:cell division"/>
    <property type="evidence" value="ECO:0007669"/>
    <property type="project" value="UniProtKB-KW"/>
</dbReference>
<dbReference type="SUPFAM" id="SSF53244">
    <property type="entry name" value="MurD-like peptide ligases, peptide-binding domain"/>
    <property type="match status" value="1"/>
</dbReference>
<dbReference type="GO" id="GO:0008763">
    <property type="term" value="F:UDP-N-acetylmuramate-L-alanine ligase activity"/>
    <property type="evidence" value="ECO:0007669"/>
    <property type="project" value="UniProtKB-UniRule"/>
</dbReference>
<dbReference type="GO" id="GO:0005737">
    <property type="term" value="C:cytoplasm"/>
    <property type="evidence" value="ECO:0007669"/>
    <property type="project" value="UniProtKB-SubCell"/>
</dbReference>
<feature type="domain" description="Mur ligase central" evidence="17">
    <location>
        <begin position="110"/>
        <end position="290"/>
    </location>
</feature>
<organism evidence="18 19">
    <name type="scientific">Eiseniibacteriota bacterium</name>
    <dbReference type="NCBI Taxonomy" id="2212470"/>
    <lineage>
        <taxon>Bacteria</taxon>
        <taxon>Candidatus Eiseniibacteriota</taxon>
    </lineage>
</organism>
<dbReference type="EMBL" id="JABDJR010000282">
    <property type="protein sequence ID" value="NNF06539.1"/>
    <property type="molecule type" value="Genomic_DNA"/>
</dbReference>
<keyword evidence="5 14" id="KW-0436">Ligase</keyword>
<evidence type="ECO:0000256" key="9">
    <source>
        <dbReference type="ARBA" id="ARBA00022960"/>
    </source>
</evidence>
<dbReference type="Gene3D" id="3.40.1190.10">
    <property type="entry name" value="Mur-like, catalytic domain"/>
    <property type="match status" value="1"/>
</dbReference>
<feature type="domain" description="Mur ligase N-terminal catalytic" evidence="15">
    <location>
        <begin position="7"/>
        <end position="105"/>
    </location>
</feature>
<evidence type="ECO:0000256" key="10">
    <source>
        <dbReference type="ARBA" id="ARBA00022984"/>
    </source>
</evidence>
<sequence length="466" mass="50206">MYGKIGRIHMVGIGGSGMCGIAEVLLNMGYAVSGSDLARTPVIDRLSSLGAMIAIGHREEQVHGAGVVVTSTAVKETNPEYAEARRLKIPVIARAEMLAELMRMKEGIAVAGAHGKTTTTSMIASVLSEGHLDPTVVVGGRLKAVDSNARLGTGNFMVVEADESDGSFLRLSPSIAIITNIDREHLDHWTDGIESIKDAFVRFANKVPFFGVNIVCLEDPIVQQILPRLERRVVTYGYAGTADVQAREIETHDDLSTSFDAYHEEKMLGRVKVRMPGRHNVLNALASIAVGLELEMAPEAIFHALERFEGVARRFEIKGETQGALVVDDYGHHPTELQAVLKAAKEHSGRRVVALFQPHRYSRTRDLLPEFGVCFYDADILLITDVYAAGEAPIDGVDGQAIVDEVTQHGHKSAQHVGTVDEAVNAAADLIKPGDLVMTLGAGSIHQAGEKLLAALDKKGMGERAS</sequence>
<keyword evidence="11 14" id="KW-0131">Cell cycle</keyword>
<comment type="catalytic activity">
    <reaction evidence="13 14">
        <text>UDP-N-acetyl-alpha-D-muramate + L-alanine + ATP = UDP-N-acetyl-alpha-D-muramoyl-L-alanine + ADP + phosphate + H(+)</text>
        <dbReference type="Rhea" id="RHEA:23372"/>
        <dbReference type="ChEBI" id="CHEBI:15378"/>
        <dbReference type="ChEBI" id="CHEBI:30616"/>
        <dbReference type="ChEBI" id="CHEBI:43474"/>
        <dbReference type="ChEBI" id="CHEBI:57972"/>
        <dbReference type="ChEBI" id="CHEBI:70757"/>
        <dbReference type="ChEBI" id="CHEBI:83898"/>
        <dbReference type="ChEBI" id="CHEBI:456216"/>
        <dbReference type="EC" id="6.3.2.8"/>
    </reaction>
</comment>
<keyword evidence="10 14" id="KW-0573">Peptidoglycan synthesis</keyword>
<dbReference type="Pfam" id="PF01225">
    <property type="entry name" value="Mur_ligase"/>
    <property type="match status" value="1"/>
</dbReference>
<proteinExistence type="inferred from homology"/>
<dbReference type="Pfam" id="PF02875">
    <property type="entry name" value="Mur_ligase_C"/>
    <property type="match status" value="1"/>
</dbReference>
<comment type="pathway">
    <text evidence="2 14">Cell wall biogenesis; peptidoglycan biosynthesis.</text>
</comment>
<evidence type="ECO:0000259" key="17">
    <source>
        <dbReference type="Pfam" id="PF08245"/>
    </source>
</evidence>